<dbReference type="EMBL" id="AP019798">
    <property type="protein sequence ID" value="BBL88134.1"/>
    <property type="molecule type" value="Genomic_DNA"/>
</dbReference>
<dbReference type="Proteomes" id="UP000315115">
    <property type="component" value="Chromosome 1"/>
</dbReference>
<sequence>MQEIWKYVVTEPAKDINSIYSSYNLAQHQYVETTENESYHKVKSKWLIFQSQCTGETKMGSRKNQAGLKTEAI</sequence>
<evidence type="ECO:0000313" key="2">
    <source>
        <dbReference type="Proteomes" id="UP000315115"/>
    </source>
</evidence>
<proteinExistence type="predicted"/>
<protein>
    <submittedName>
        <fullName evidence="1">Uncharacterized protein</fullName>
    </submittedName>
</protein>
<evidence type="ECO:0000313" key="1">
    <source>
        <dbReference type="EMBL" id="BBL88134.1"/>
    </source>
</evidence>
<dbReference type="AlphaFoldDB" id="A0A510I392"/>
<accession>A0A510I392</accession>
<reference evidence="2" key="1">
    <citation type="submission" date="2019-07" db="EMBL/GenBank/DDBJ databases">
        <title>Complete Genome Sequences of Vibrion rotiferianus strain AM7.</title>
        <authorList>
            <person name="Miyazaki K."/>
            <person name="Wiseschart A."/>
            <person name="Pootanakit K."/>
            <person name="Ishimori K."/>
            <person name="Kitahara K."/>
        </authorList>
    </citation>
    <scope>NUCLEOTIDE SEQUENCE [LARGE SCALE GENOMIC DNA]</scope>
    <source>
        <strain evidence="2">AM7</strain>
    </source>
</reference>
<gene>
    <name evidence="1" type="ORF">VroAM7_07870</name>
</gene>
<name>A0A510I392_9VIBR</name>
<organism evidence="1 2">
    <name type="scientific">Vibrio rotiferianus</name>
    <dbReference type="NCBI Taxonomy" id="190895"/>
    <lineage>
        <taxon>Bacteria</taxon>
        <taxon>Pseudomonadati</taxon>
        <taxon>Pseudomonadota</taxon>
        <taxon>Gammaproteobacteria</taxon>
        <taxon>Vibrionales</taxon>
        <taxon>Vibrionaceae</taxon>
        <taxon>Vibrio</taxon>
    </lineage>
</organism>